<dbReference type="InterPro" id="IPR051910">
    <property type="entry name" value="ComF/GntX_DNA_util-trans"/>
</dbReference>
<evidence type="ECO:0000313" key="6">
    <source>
        <dbReference type="Proteomes" id="UP000192478"/>
    </source>
</evidence>
<dbReference type="Gene3D" id="3.40.50.2020">
    <property type="match status" value="1"/>
</dbReference>
<dbReference type="Pfam" id="PF00156">
    <property type="entry name" value="Pribosyltran"/>
    <property type="match status" value="1"/>
</dbReference>
<dbReference type="EMBL" id="CP017603">
    <property type="protein sequence ID" value="AOY75638.1"/>
    <property type="molecule type" value="Genomic_DNA"/>
</dbReference>
<dbReference type="RefSeq" id="WP_070965738.1">
    <property type="nucleotide sequence ID" value="NZ_CP017603.1"/>
</dbReference>
<gene>
    <name evidence="3" type="ORF">BJL90_06865</name>
    <name evidence="4" type="ORF">CLFO_02670</name>
</gene>
<dbReference type="PANTHER" id="PTHR47505">
    <property type="entry name" value="DNA UTILIZATION PROTEIN YHGH"/>
    <property type="match status" value="1"/>
</dbReference>
<name>A0AAC9WEP2_9CLOT</name>
<evidence type="ECO:0000313" key="3">
    <source>
        <dbReference type="EMBL" id="AOY75638.1"/>
    </source>
</evidence>
<accession>A0AAC9WEP2</accession>
<comment type="similarity">
    <text evidence="1">Belongs to the ComF/GntX family.</text>
</comment>
<evidence type="ECO:0000259" key="2">
    <source>
        <dbReference type="Pfam" id="PF00156"/>
    </source>
</evidence>
<sequence>MRVFDVLENYLEALLKLIYPSDLHCIVCNKYLLTAEKYSICNTCFEKISFDKGIFRGPVAVGVHENPLKKLVYRLKYQDATYLSSVMGRMMVEVYKKEELKVDMLVAVPLHRKKQKQRGYNQACLLAKYMGKKLGIPYIEQNLIRVKDTDVMYNQTREERWKNVEDAFSVKNPQVIDKKKILLVDDIFTTGATVEACSKVLMRAGAKSVEVMTFTRGVNSE</sequence>
<dbReference type="CDD" id="cd06223">
    <property type="entry name" value="PRTases_typeI"/>
    <property type="match status" value="1"/>
</dbReference>
<evidence type="ECO:0000313" key="4">
    <source>
        <dbReference type="EMBL" id="ARE85951.1"/>
    </source>
</evidence>
<dbReference type="Proteomes" id="UP000192478">
    <property type="component" value="Chromosome"/>
</dbReference>
<dbReference type="InterPro" id="IPR000836">
    <property type="entry name" value="PRTase_dom"/>
</dbReference>
<protein>
    <submittedName>
        <fullName evidence="4">DNA utilization protein GntX</fullName>
    </submittedName>
</protein>
<reference evidence="3 5" key="1">
    <citation type="submission" date="2016-10" db="EMBL/GenBank/DDBJ databases">
        <title>Complete Genome Sequence of Acetogen Clostridium formicoaceticum ATCC 27076.</title>
        <authorList>
            <person name="Bao T."/>
            <person name="Cheng C."/>
            <person name="Zhao J."/>
            <person name="Yang S.-T."/>
            <person name="Wang J."/>
            <person name="Wang M."/>
        </authorList>
    </citation>
    <scope>NUCLEOTIDE SEQUENCE [LARGE SCALE GENOMIC DNA]</scope>
    <source>
        <strain evidence="3 5">ATCC 27076</strain>
    </source>
</reference>
<proteinExistence type="inferred from homology"/>
<dbReference type="SUPFAM" id="SSF53271">
    <property type="entry name" value="PRTase-like"/>
    <property type="match status" value="1"/>
</dbReference>
<reference evidence="4 6" key="2">
    <citation type="submission" date="2017-03" db="EMBL/GenBank/DDBJ databases">
        <title>Complete sequence of Clostridium formicaceticum DSM 92.</title>
        <authorList>
            <person name="Poehlein A."/>
            <person name="Karl M."/>
            <person name="Bengelsdorf F.R."/>
            <person name="Duerre P."/>
            <person name="Daniel R."/>
        </authorList>
    </citation>
    <scope>NUCLEOTIDE SEQUENCE [LARGE SCALE GENOMIC DNA]</scope>
    <source>
        <strain evidence="4 6">DSM 92</strain>
    </source>
</reference>
<dbReference type="KEGG" id="cfm:BJL90_06865"/>
<dbReference type="Proteomes" id="UP000177894">
    <property type="component" value="Chromosome"/>
</dbReference>
<organism evidence="4 6">
    <name type="scientific">Clostridium formicaceticum</name>
    <dbReference type="NCBI Taxonomy" id="1497"/>
    <lineage>
        <taxon>Bacteria</taxon>
        <taxon>Bacillati</taxon>
        <taxon>Bacillota</taxon>
        <taxon>Clostridia</taxon>
        <taxon>Eubacteriales</taxon>
        <taxon>Clostridiaceae</taxon>
        <taxon>Clostridium</taxon>
    </lineage>
</organism>
<dbReference type="PANTHER" id="PTHR47505:SF1">
    <property type="entry name" value="DNA UTILIZATION PROTEIN YHGH"/>
    <property type="match status" value="1"/>
</dbReference>
<evidence type="ECO:0000256" key="1">
    <source>
        <dbReference type="ARBA" id="ARBA00008007"/>
    </source>
</evidence>
<dbReference type="EMBL" id="CP020559">
    <property type="protein sequence ID" value="ARE85951.1"/>
    <property type="molecule type" value="Genomic_DNA"/>
</dbReference>
<dbReference type="AlphaFoldDB" id="A0AAC9WEP2"/>
<feature type="domain" description="Phosphoribosyltransferase" evidence="2">
    <location>
        <begin position="165"/>
        <end position="214"/>
    </location>
</feature>
<evidence type="ECO:0000313" key="5">
    <source>
        <dbReference type="Proteomes" id="UP000177894"/>
    </source>
</evidence>
<dbReference type="InterPro" id="IPR029057">
    <property type="entry name" value="PRTase-like"/>
</dbReference>
<keyword evidence="5" id="KW-1185">Reference proteome</keyword>